<evidence type="ECO:0000313" key="2">
    <source>
        <dbReference type="EMBL" id="RJF74001.1"/>
    </source>
</evidence>
<dbReference type="EMBL" id="QYYD01000013">
    <property type="protein sequence ID" value="RJF74001.1"/>
    <property type="molecule type" value="Genomic_DNA"/>
</dbReference>
<feature type="transmembrane region" description="Helical" evidence="1">
    <location>
        <begin position="136"/>
        <end position="155"/>
    </location>
</feature>
<evidence type="ECO:0008006" key="4">
    <source>
        <dbReference type="Google" id="ProtNLM"/>
    </source>
</evidence>
<dbReference type="AlphaFoldDB" id="A0A418VCW4"/>
<feature type="transmembrane region" description="Helical" evidence="1">
    <location>
        <begin position="87"/>
        <end position="115"/>
    </location>
</feature>
<dbReference type="RefSeq" id="WP_119857214.1">
    <property type="nucleotide sequence ID" value="NZ_QYYD01000013.1"/>
</dbReference>
<feature type="transmembrane region" description="Helical" evidence="1">
    <location>
        <begin position="55"/>
        <end position="75"/>
    </location>
</feature>
<keyword evidence="1" id="KW-1133">Transmembrane helix</keyword>
<comment type="caution">
    <text evidence="2">The sequence shown here is derived from an EMBL/GenBank/DDBJ whole genome shotgun (WGS) entry which is preliminary data.</text>
</comment>
<evidence type="ECO:0000256" key="1">
    <source>
        <dbReference type="SAM" id="Phobius"/>
    </source>
</evidence>
<reference evidence="2 3" key="1">
    <citation type="submission" date="2018-09" db="EMBL/GenBank/DDBJ databases">
        <title>Draft genome sequence of Rhodopseudomonas palustris 2.1.18.</title>
        <authorList>
            <person name="Robertson S.L."/>
            <person name="Meyer T.E."/>
            <person name="Kyndt J.A."/>
        </authorList>
    </citation>
    <scope>NUCLEOTIDE SEQUENCE [LARGE SCALE GENOMIC DNA]</scope>
    <source>
        <strain evidence="2 3">2.1.18</strain>
    </source>
</reference>
<accession>A0A418VCW4</accession>
<gene>
    <name evidence="2" type="ORF">D4Q52_14165</name>
</gene>
<proteinExistence type="predicted"/>
<dbReference type="Proteomes" id="UP000285523">
    <property type="component" value="Unassembled WGS sequence"/>
</dbReference>
<sequence length="156" mass="17604">MIDWPALARAVHVLSVVHWIGGLAFVTFVILPSLREFEAERRLAVFDALERRFAWQARISVLLAGISGLYLFDVLGHWERIADPGFWWLHAMIALWTIFVVMLFVAEPLFLHAWFESRARQDPDCAFRIALRGHRVLSALALITVAGAVGGAHGLF</sequence>
<name>A0A418VCW4_RHOPL</name>
<keyword evidence="1" id="KW-0812">Transmembrane</keyword>
<organism evidence="2 3">
    <name type="scientific">Rhodopseudomonas palustris</name>
    <dbReference type="NCBI Taxonomy" id="1076"/>
    <lineage>
        <taxon>Bacteria</taxon>
        <taxon>Pseudomonadati</taxon>
        <taxon>Pseudomonadota</taxon>
        <taxon>Alphaproteobacteria</taxon>
        <taxon>Hyphomicrobiales</taxon>
        <taxon>Nitrobacteraceae</taxon>
        <taxon>Rhodopseudomonas</taxon>
    </lineage>
</organism>
<evidence type="ECO:0000313" key="3">
    <source>
        <dbReference type="Proteomes" id="UP000285523"/>
    </source>
</evidence>
<feature type="transmembrane region" description="Helical" evidence="1">
    <location>
        <begin position="12"/>
        <end position="34"/>
    </location>
</feature>
<keyword evidence="1" id="KW-0472">Membrane</keyword>
<dbReference type="OrthoDB" id="7356530at2"/>
<protein>
    <recommendedName>
        <fullName evidence="4">Copper resistance protein D domain-containing protein</fullName>
    </recommendedName>
</protein>